<dbReference type="PANTHER" id="PTHR42648">
    <property type="entry name" value="TRANSPOSASE, PUTATIVE-RELATED"/>
    <property type="match status" value="1"/>
</dbReference>
<keyword evidence="4" id="KW-0378">Hydrolase</keyword>
<dbReference type="Pfam" id="PF13976">
    <property type="entry name" value="gag_pre-integrs"/>
    <property type="match status" value="1"/>
</dbReference>
<keyword evidence="2" id="KW-0479">Metal-binding</keyword>
<comment type="caution">
    <text evidence="9">The sequence shown here is derived from an EMBL/GenBank/DDBJ whole genome shotgun (WGS) entry which is preliminary data.</text>
</comment>
<evidence type="ECO:0000256" key="1">
    <source>
        <dbReference type="ARBA" id="ARBA00022670"/>
    </source>
</evidence>
<dbReference type="Pfam" id="PF14223">
    <property type="entry name" value="Retrotran_gag_2"/>
    <property type="match status" value="1"/>
</dbReference>
<dbReference type="GO" id="GO:0004190">
    <property type="term" value="F:aspartic-type endopeptidase activity"/>
    <property type="evidence" value="ECO:0007669"/>
    <property type="project" value="UniProtKB-KW"/>
</dbReference>
<dbReference type="EMBL" id="QGNW01000031">
    <property type="protein sequence ID" value="RVX11258.1"/>
    <property type="molecule type" value="Genomic_DNA"/>
</dbReference>
<feature type="domain" description="Integrase catalytic" evidence="8">
    <location>
        <begin position="450"/>
        <end position="545"/>
    </location>
</feature>
<dbReference type="GO" id="GO:0015074">
    <property type="term" value="P:DNA integration"/>
    <property type="evidence" value="ECO:0007669"/>
    <property type="project" value="InterPro"/>
</dbReference>
<feature type="compositionally biased region" description="Basic and acidic residues" evidence="6">
    <location>
        <begin position="205"/>
        <end position="214"/>
    </location>
</feature>
<sequence length="1142" mass="128773">MAEETGKAFGIEKFDGTDFAYWRMQIEDYLYGRKLHLPLLGTKPESMKAEEWALLDRHVLRVIRLTLSRSVAHNVVKEKTTADLMKALFGMYEKPSANNKVHLMKKLFNLKMVENASVAQHLNEFNTITNQLSSVEIDFDDEIRALIVLASLPNNWEAMRMAVSNSTGKEKLKYNDIRDLILAEEIRQRDASETSGSGSALNLETRGKGNDKNSNRGRSNSRNSNRNRSKSRSGQQVQCWNCGKTSHFKRQCKSPKKKNEDDSANVVIEEVQDALLLAVDSDFGKVYLANGSSLDAVGLGDVRISLPNGSVWLLEKVRHIPDLRRNLISVGQLDDEGHAILFVGVADASTDTSLWHRRLGHMSEKGMKMLLSKGKLPKLKSIDFDMCESCILGKQKKVSFLKTGRTPKVEKLELVHTDLWGPSPVASLGGSRYYITFIDDSKTGLKVKCLRSDNRGEYIDGGFSEYCAAQGIRMEKTIPGTQQQNGVAERMNRTLNERARSMRLHAGLPKTFWANAVSIAAYLINQGPSVPMEFRLPKEVWSGKEVKFSHLKVFGCVSYVHIDSDAHSKLDAKSKICFFIGYGDEKFGYRSTVMSDVTKIDQKKSKFVNLDELTKSAVQKGGEEDKENVNSHVDLSTPVVEVRRPSRNIRPPQRYSPILNYLLLTDGGEPECYDEALQDENSSKWELAIKDEMDSLLGNQTWELTELPVGKKALHNKWVYRIKNEHDGSKCYKARLVVKGFQQKEGIDYTEIFSPVVKMSTIRLVLGMVAAENLHLEQLDVKTTFLHGDLEEDLYMIQLEGFIVQGQENLVCKLRKSLYGLKQAPRQWYKKFDNFMHRIGFKRCEADHCCYVKSFDNSYVILLLYVDDMLIAGSDIEKINNLKKQLSKQFAMKDLGAAKQILGMRIIRDKANGTLKLSQSEYVKKVLSRFNMNEAKPVSTPLDIAHAVGVVSRFMSRLGKQHWEAVKWILRYLKGSLDTCLCFTGASLKLQGYVDADFAGDIDSRKSTTGFVFTLACTTISWTSNLQKIVTLSTTEAEYVVATEAGKEMIWLHGFLDELGKKQEMGILHSDNQSAIFLAKNSAFHSKSKHIQTKYHFIRYLVDDKLVILEKICGSKNPADMLTKGVTIEKLKLCAASIGLLA</sequence>
<evidence type="ECO:0000256" key="6">
    <source>
        <dbReference type="SAM" id="MobiDB-lite"/>
    </source>
</evidence>
<dbReference type="Pfam" id="PF25597">
    <property type="entry name" value="SH3_retrovirus"/>
    <property type="match status" value="1"/>
</dbReference>
<dbReference type="InterPro" id="IPR054722">
    <property type="entry name" value="PolX-like_BBD"/>
</dbReference>
<evidence type="ECO:0000259" key="8">
    <source>
        <dbReference type="PROSITE" id="PS50994"/>
    </source>
</evidence>
<dbReference type="GO" id="GO:0003676">
    <property type="term" value="F:nucleic acid binding"/>
    <property type="evidence" value="ECO:0007669"/>
    <property type="project" value="InterPro"/>
</dbReference>
<dbReference type="InterPro" id="IPR036397">
    <property type="entry name" value="RNaseH_sf"/>
</dbReference>
<protein>
    <submittedName>
        <fullName evidence="9">Retrovirus-related Pol polyprotein from transposon TNT 1-94</fullName>
    </submittedName>
</protein>
<dbReference type="InterPro" id="IPR025724">
    <property type="entry name" value="GAG-pre-integrase_dom"/>
</dbReference>
<dbReference type="SUPFAM" id="SSF57756">
    <property type="entry name" value="Retrovirus zinc finger-like domains"/>
    <property type="match status" value="1"/>
</dbReference>
<dbReference type="GO" id="GO:0008270">
    <property type="term" value="F:zinc ion binding"/>
    <property type="evidence" value="ECO:0007669"/>
    <property type="project" value="UniProtKB-KW"/>
</dbReference>
<dbReference type="AlphaFoldDB" id="A0A438JQM8"/>
<dbReference type="PROSITE" id="PS50994">
    <property type="entry name" value="INTEGRASE"/>
    <property type="match status" value="1"/>
</dbReference>
<evidence type="ECO:0000256" key="2">
    <source>
        <dbReference type="ARBA" id="ARBA00022723"/>
    </source>
</evidence>
<dbReference type="SMART" id="SM00343">
    <property type="entry name" value="ZnF_C2HC"/>
    <property type="match status" value="1"/>
</dbReference>
<dbReference type="InterPro" id="IPR039537">
    <property type="entry name" value="Retrotran_Ty1/copia-like"/>
</dbReference>
<accession>A0A438JQM8</accession>
<evidence type="ECO:0000256" key="3">
    <source>
        <dbReference type="ARBA" id="ARBA00022750"/>
    </source>
</evidence>
<dbReference type="Pfam" id="PF07727">
    <property type="entry name" value="RVT_2"/>
    <property type="match status" value="1"/>
</dbReference>
<keyword evidence="5" id="KW-0862">Zinc</keyword>
<dbReference type="InterPro" id="IPR012337">
    <property type="entry name" value="RNaseH-like_sf"/>
</dbReference>
<evidence type="ECO:0000313" key="9">
    <source>
        <dbReference type="EMBL" id="RVX11258.1"/>
    </source>
</evidence>
<feature type="compositionally biased region" description="Polar residues" evidence="6">
    <location>
        <begin position="193"/>
        <end position="202"/>
    </location>
</feature>
<gene>
    <name evidence="9" type="primary">POLX_3752</name>
    <name evidence="9" type="ORF">CK203_019790</name>
</gene>
<evidence type="ECO:0000259" key="7">
    <source>
        <dbReference type="PROSITE" id="PS50158"/>
    </source>
</evidence>
<reference evidence="9 10" key="1">
    <citation type="journal article" date="2018" name="PLoS Genet.">
        <title>Population sequencing reveals clonal diversity and ancestral inbreeding in the grapevine cultivar Chardonnay.</title>
        <authorList>
            <person name="Roach M.J."/>
            <person name="Johnson D.L."/>
            <person name="Bohlmann J."/>
            <person name="van Vuuren H.J."/>
            <person name="Jones S.J."/>
            <person name="Pretorius I.S."/>
            <person name="Schmidt S.A."/>
            <person name="Borneman A.R."/>
        </authorList>
    </citation>
    <scope>NUCLEOTIDE SEQUENCE [LARGE SCALE GENOMIC DNA]</scope>
    <source>
        <strain evidence="10">cv. Chardonnay</strain>
        <tissue evidence="9">Leaf</tissue>
    </source>
</reference>
<keyword evidence="3" id="KW-0064">Aspartyl protease</keyword>
<dbReference type="Gene3D" id="3.30.420.10">
    <property type="entry name" value="Ribonuclease H-like superfamily/Ribonuclease H"/>
    <property type="match status" value="1"/>
</dbReference>
<dbReference type="InterPro" id="IPR001878">
    <property type="entry name" value="Znf_CCHC"/>
</dbReference>
<proteinExistence type="predicted"/>
<dbReference type="InterPro" id="IPR013103">
    <property type="entry name" value="RVT_2"/>
</dbReference>
<organism evidence="9 10">
    <name type="scientific">Vitis vinifera</name>
    <name type="common">Grape</name>
    <dbReference type="NCBI Taxonomy" id="29760"/>
    <lineage>
        <taxon>Eukaryota</taxon>
        <taxon>Viridiplantae</taxon>
        <taxon>Streptophyta</taxon>
        <taxon>Embryophyta</taxon>
        <taxon>Tracheophyta</taxon>
        <taxon>Spermatophyta</taxon>
        <taxon>Magnoliopsida</taxon>
        <taxon>eudicotyledons</taxon>
        <taxon>Gunneridae</taxon>
        <taxon>Pentapetalae</taxon>
        <taxon>rosids</taxon>
        <taxon>Vitales</taxon>
        <taxon>Vitaceae</taxon>
        <taxon>Viteae</taxon>
        <taxon>Vitis</taxon>
    </lineage>
</organism>
<dbReference type="InterPro" id="IPR057670">
    <property type="entry name" value="SH3_retrovirus"/>
</dbReference>
<feature type="domain" description="CCHC-type" evidence="7">
    <location>
        <begin position="239"/>
        <end position="254"/>
    </location>
</feature>
<evidence type="ECO:0000256" key="5">
    <source>
        <dbReference type="PROSITE-ProRule" id="PRU00047"/>
    </source>
</evidence>
<evidence type="ECO:0000313" key="10">
    <source>
        <dbReference type="Proteomes" id="UP000288805"/>
    </source>
</evidence>
<feature type="region of interest" description="Disordered" evidence="6">
    <location>
        <begin position="191"/>
        <end position="238"/>
    </location>
</feature>
<dbReference type="PROSITE" id="PS50158">
    <property type="entry name" value="ZF_CCHC"/>
    <property type="match status" value="1"/>
</dbReference>
<keyword evidence="5" id="KW-0863">Zinc-finger</keyword>
<dbReference type="Proteomes" id="UP000288805">
    <property type="component" value="Unassembled WGS sequence"/>
</dbReference>
<dbReference type="InterPro" id="IPR001584">
    <property type="entry name" value="Integrase_cat-core"/>
</dbReference>
<keyword evidence="1" id="KW-0645">Protease</keyword>
<evidence type="ECO:0000256" key="4">
    <source>
        <dbReference type="ARBA" id="ARBA00022801"/>
    </source>
</evidence>
<dbReference type="SUPFAM" id="SSF56672">
    <property type="entry name" value="DNA/RNA polymerases"/>
    <property type="match status" value="1"/>
</dbReference>
<dbReference type="PANTHER" id="PTHR42648:SF28">
    <property type="entry name" value="TRANSPOSON-ENCODED PROTEIN WITH RIBONUCLEASE H-LIKE AND RETROVIRUS ZINC FINGER-LIKE DOMAINS"/>
    <property type="match status" value="1"/>
</dbReference>
<dbReference type="CDD" id="cd09272">
    <property type="entry name" value="RNase_HI_RT_Ty1"/>
    <property type="match status" value="1"/>
</dbReference>
<dbReference type="GO" id="GO:0006508">
    <property type="term" value="P:proteolysis"/>
    <property type="evidence" value="ECO:0007669"/>
    <property type="project" value="UniProtKB-KW"/>
</dbReference>
<name>A0A438JQM8_VITVI</name>
<dbReference type="InterPro" id="IPR036875">
    <property type="entry name" value="Znf_CCHC_sf"/>
</dbReference>
<dbReference type="SUPFAM" id="SSF53098">
    <property type="entry name" value="Ribonuclease H-like"/>
    <property type="match status" value="1"/>
</dbReference>
<dbReference type="InterPro" id="IPR043502">
    <property type="entry name" value="DNA/RNA_pol_sf"/>
</dbReference>
<dbReference type="Pfam" id="PF22936">
    <property type="entry name" value="Pol_BBD"/>
    <property type="match status" value="1"/>
</dbReference>